<sequence length="63" mass="6907">MVSHSIDEVTFARYYLARDKSESAMAAHPNAQERFSHAPLPSLNSAEAFVVSPIKCYVPVVGL</sequence>
<organism evidence="1 2">
    <name type="scientific">Novipirellula rosea</name>
    <dbReference type="NCBI Taxonomy" id="1031540"/>
    <lineage>
        <taxon>Bacteria</taxon>
        <taxon>Pseudomonadati</taxon>
        <taxon>Planctomycetota</taxon>
        <taxon>Planctomycetia</taxon>
        <taxon>Pirellulales</taxon>
        <taxon>Pirellulaceae</taxon>
        <taxon>Novipirellula</taxon>
    </lineage>
</organism>
<name>A0ABP8NLR9_9BACT</name>
<dbReference type="Proteomes" id="UP001500840">
    <property type="component" value="Unassembled WGS sequence"/>
</dbReference>
<evidence type="ECO:0000313" key="1">
    <source>
        <dbReference type="EMBL" id="GAA4469207.1"/>
    </source>
</evidence>
<keyword evidence="2" id="KW-1185">Reference proteome</keyword>
<protein>
    <submittedName>
        <fullName evidence="1">Uncharacterized protein</fullName>
    </submittedName>
</protein>
<accession>A0ABP8NLR9</accession>
<reference evidence="2" key="1">
    <citation type="journal article" date="2019" name="Int. J. Syst. Evol. Microbiol.">
        <title>The Global Catalogue of Microorganisms (GCM) 10K type strain sequencing project: providing services to taxonomists for standard genome sequencing and annotation.</title>
        <authorList>
            <consortium name="The Broad Institute Genomics Platform"/>
            <consortium name="The Broad Institute Genome Sequencing Center for Infectious Disease"/>
            <person name="Wu L."/>
            <person name="Ma J."/>
        </authorList>
    </citation>
    <scope>NUCLEOTIDE SEQUENCE [LARGE SCALE GENOMIC DNA]</scope>
    <source>
        <strain evidence="2">JCM 17759</strain>
    </source>
</reference>
<comment type="caution">
    <text evidence="1">The sequence shown here is derived from an EMBL/GenBank/DDBJ whole genome shotgun (WGS) entry which is preliminary data.</text>
</comment>
<proteinExistence type="predicted"/>
<gene>
    <name evidence="1" type="ORF">GCM10023156_60900</name>
</gene>
<dbReference type="EMBL" id="BAABGA010000107">
    <property type="protein sequence ID" value="GAA4469207.1"/>
    <property type="molecule type" value="Genomic_DNA"/>
</dbReference>
<evidence type="ECO:0000313" key="2">
    <source>
        <dbReference type="Proteomes" id="UP001500840"/>
    </source>
</evidence>